<dbReference type="EMBL" id="WISB01000221">
    <property type="protein sequence ID" value="MQW73714.1"/>
    <property type="molecule type" value="Genomic_DNA"/>
</dbReference>
<protein>
    <submittedName>
        <fullName evidence="1">Uncharacterized protein</fullName>
    </submittedName>
</protein>
<comment type="caution">
    <text evidence="1">The sequence shown here is derived from an EMBL/GenBank/DDBJ whole genome shotgun (WGS) entry which is preliminary data.</text>
</comment>
<gene>
    <name evidence="1" type="ORF">GHJ91_32965</name>
</gene>
<proteinExistence type="predicted"/>
<sequence>MVRYRRKTAGPPWPGKRGSHIMGYDVAFTKRCFPARVGLIDELAARNESFRDLCYDFATAEEVRLAWETASGPEKDERHAESVELVDCLRTEIEAALDDAAVVPFQRRRT</sequence>
<dbReference type="AlphaFoldDB" id="A0A6G1WVE0"/>
<evidence type="ECO:0000313" key="1">
    <source>
        <dbReference type="EMBL" id="MQW73714.1"/>
    </source>
</evidence>
<dbReference type="OMA" id="NERHAEC"/>
<name>A0A6G1WVE0_9HYPH</name>
<accession>A0A6G1WVE0</accession>
<reference evidence="1" key="1">
    <citation type="journal article" date="2013" name="Genome Biol.">
        <title>Comparative genomics of the core and accessory genomes of 48 Sinorhizobium strains comprising five genospecies.</title>
        <authorList>
            <person name="Sugawara M."/>
            <person name="Epstein B."/>
            <person name="Badgley B.D."/>
            <person name="Unno T."/>
            <person name="Xu L."/>
            <person name="Reese J."/>
            <person name="Gyaneshwar P."/>
            <person name="Denny R."/>
            <person name="Mudge J."/>
            <person name="Bharti A.K."/>
            <person name="Farmer A.D."/>
            <person name="May G.D."/>
            <person name="Woodward J.E."/>
            <person name="Medigue C."/>
            <person name="Vallenet D."/>
            <person name="Lajus A."/>
            <person name="Rouy Z."/>
            <person name="Martinez-Vaz B."/>
            <person name="Tiffin P."/>
            <person name="Young N.D."/>
            <person name="Sadowsky M.J."/>
        </authorList>
    </citation>
    <scope>NUCLEOTIDE SEQUENCE</scope>
    <source>
        <strain evidence="1">M1</strain>
    </source>
</reference>
<organism evidence="1">
    <name type="scientific">Sinorhizobium medicae</name>
    <dbReference type="NCBI Taxonomy" id="110321"/>
    <lineage>
        <taxon>Bacteria</taxon>
        <taxon>Pseudomonadati</taxon>
        <taxon>Pseudomonadota</taxon>
        <taxon>Alphaproteobacteria</taxon>
        <taxon>Hyphomicrobiales</taxon>
        <taxon>Rhizobiaceae</taxon>
        <taxon>Sinorhizobium/Ensifer group</taxon>
        <taxon>Sinorhizobium</taxon>
    </lineage>
</organism>